<dbReference type="Pfam" id="PF00004">
    <property type="entry name" value="AAA"/>
    <property type="match status" value="1"/>
</dbReference>
<evidence type="ECO:0000256" key="4">
    <source>
        <dbReference type="ARBA" id="ARBA00022840"/>
    </source>
</evidence>
<keyword evidence="2" id="KW-0235">DNA replication</keyword>
<dbReference type="CDD" id="cd00009">
    <property type="entry name" value="AAA"/>
    <property type="match status" value="1"/>
</dbReference>
<dbReference type="InterPro" id="IPR027417">
    <property type="entry name" value="P-loop_NTPase"/>
</dbReference>
<dbReference type="FunFam" id="3.40.50.300:FF:000952">
    <property type="entry name" value="Replication factor C subunit 2"/>
    <property type="match status" value="1"/>
</dbReference>
<protein>
    <submittedName>
        <fullName evidence="6">Replication factor C, subunit RFC2</fullName>
    </submittedName>
</protein>
<accession>A0A0R0LU16</accession>
<dbReference type="SUPFAM" id="SSF48019">
    <property type="entry name" value="post-AAA+ oligomerization domain-like"/>
    <property type="match status" value="1"/>
</dbReference>
<name>A0A0R0LU16_9MICR</name>
<keyword evidence="4" id="KW-0067">ATP-binding</keyword>
<gene>
    <name evidence="6" type="ORF">M153_21050002174</name>
</gene>
<dbReference type="InterPro" id="IPR013748">
    <property type="entry name" value="Rep_factorC_C"/>
</dbReference>
<dbReference type="GO" id="GO:0006271">
    <property type="term" value="P:DNA strand elongation involved in DNA replication"/>
    <property type="evidence" value="ECO:0007669"/>
    <property type="project" value="UniProtKB-ARBA"/>
</dbReference>
<dbReference type="AlphaFoldDB" id="A0A0R0LU16"/>
<keyword evidence="3" id="KW-0547">Nucleotide-binding</keyword>
<evidence type="ECO:0000259" key="5">
    <source>
        <dbReference type="SMART" id="SM00382"/>
    </source>
</evidence>
<dbReference type="CDD" id="cd18140">
    <property type="entry name" value="HLD_clamp_RFC"/>
    <property type="match status" value="1"/>
</dbReference>
<dbReference type="InterPro" id="IPR047854">
    <property type="entry name" value="RFC_lid"/>
</dbReference>
<reference evidence="6 7" key="1">
    <citation type="submission" date="2015-07" db="EMBL/GenBank/DDBJ databases">
        <title>The genome of Pseudoloma neurophilia, a relevant intracellular parasite of the zebrafish.</title>
        <authorList>
            <person name="Ndikumana S."/>
            <person name="Pelin A."/>
            <person name="Sanders J."/>
            <person name="Corradi N."/>
        </authorList>
    </citation>
    <scope>NUCLEOTIDE SEQUENCE [LARGE SCALE GENOMIC DNA]</scope>
    <source>
        <strain evidence="6 7">MK1</strain>
    </source>
</reference>
<feature type="domain" description="AAA+ ATPase" evidence="5">
    <location>
        <begin position="35"/>
        <end position="155"/>
    </location>
</feature>
<dbReference type="InterPro" id="IPR008921">
    <property type="entry name" value="DNA_pol3_clamp-load_cplx_C"/>
</dbReference>
<dbReference type="Proteomes" id="UP000051530">
    <property type="component" value="Unassembled WGS sequence"/>
</dbReference>
<dbReference type="VEuPathDB" id="MicrosporidiaDB:M153_21050002174"/>
<dbReference type="Gene3D" id="1.20.272.10">
    <property type="match status" value="1"/>
</dbReference>
<dbReference type="Gene3D" id="3.40.50.300">
    <property type="entry name" value="P-loop containing nucleotide triphosphate hydrolases"/>
    <property type="match status" value="1"/>
</dbReference>
<dbReference type="InterPro" id="IPR050238">
    <property type="entry name" value="DNA_Rep/Repair_Clamp_Loader"/>
</dbReference>
<dbReference type="GO" id="GO:0031391">
    <property type="term" value="C:Elg1 RFC-like complex"/>
    <property type="evidence" value="ECO:0007669"/>
    <property type="project" value="UniProtKB-ARBA"/>
</dbReference>
<dbReference type="PANTHER" id="PTHR11669:SF5">
    <property type="entry name" value="REPLICATION FACTOR C SUBUNIT 2"/>
    <property type="match status" value="1"/>
</dbReference>
<dbReference type="Gene3D" id="1.10.8.60">
    <property type="match status" value="1"/>
</dbReference>
<evidence type="ECO:0000313" key="7">
    <source>
        <dbReference type="Proteomes" id="UP000051530"/>
    </source>
</evidence>
<evidence type="ECO:0000256" key="3">
    <source>
        <dbReference type="ARBA" id="ARBA00022741"/>
    </source>
</evidence>
<organism evidence="6 7">
    <name type="scientific">Pseudoloma neurophilia</name>
    <dbReference type="NCBI Taxonomy" id="146866"/>
    <lineage>
        <taxon>Eukaryota</taxon>
        <taxon>Fungi</taxon>
        <taxon>Fungi incertae sedis</taxon>
        <taxon>Microsporidia</taxon>
        <taxon>Pseudoloma</taxon>
    </lineage>
</organism>
<dbReference type="InterPro" id="IPR003959">
    <property type="entry name" value="ATPase_AAA_core"/>
</dbReference>
<dbReference type="GO" id="GO:0003677">
    <property type="term" value="F:DNA binding"/>
    <property type="evidence" value="ECO:0007669"/>
    <property type="project" value="InterPro"/>
</dbReference>
<comment type="similarity">
    <text evidence="1">Belongs to the activator 1 small subunits family.</text>
</comment>
<dbReference type="GO" id="GO:0006281">
    <property type="term" value="P:DNA repair"/>
    <property type="evidence" value="ECO:0007669"/>
    <property type="project" value="TreeGrafter"/>
</dbReference>
<proteinExistence type="inferred from homology"/>
<evidence type="ECO:0000313" key="6">
    <source>
        <dbReference type="EMBL" id="KRH92915.1"/>
    </source>
</evidence>
<dbReference type="GO" id="GO:0005634">
    <property type="term" value="C:nucleus"/>
    <property type="evidence" value="ECO:0007669"/>
    <property type="project" value="TreeGrafter"/>
</dbReference>
<evidence type="ECO:0000256" key="1">
    <source>
        <dbReference type="ARBA" id="ARBA00005378"/>
    </source>
</evidence>
<dbReference type="OrthoDB" id="4199794at2759"/>
<dbReference type="InterPro" id="IPR003593">
    <property type="entry name" value="AAA+_ATPase"/>
</dbReference>
<dbReference type="GO" id="GO:0003689">
    <property type="term" value="F:DNA clamp loader activity"/>
    <property type="evidence" value="ECO:0007669"/>
    <property type="project" value="TreeGrafter"/>
</dbReference>
<comment type="caution">
    <text evidence="6">The sequence shown here is derived from an EMBL/GenBank/DDBJ whole genome shotgun (WGS) entry which is preliminary data.</text>
</comment>
<dbReference type="GO" id="GO:0005524">
    <property type="term" value="F:ATP binding"/>
    <property type="evidence" value="ECO:0007669"/>
    <property type="project" value="UniProtKB-KW"/>
</dbReference>
<dbReference type="SMART" id="SM00382">
    <property type="entry name" value="AAA"/>
    <property type="match status" value="1"/>
</dbReference>
<keyword evidence="7" id="KW-1185">Reference proteome</keyword>
<dbReference type="SUPFAM" id="SSF52540">
    <property type="entry name" value="P-loop containing nucleoside triphosphate hydrolases"/>
    <property type="match status" value="1"/>
</dbReference>
<sequence length="304" mass="34792">MDVLLTEKYRPKKIDDVIGNKSVIAALKSLLQQETLPHLLFTGPPGTGKTTVAKIIAKRLIEDQKNVLELNASDERGIDTVRTTIKNFSMRKVKGFKLIILDECDSMTSAAQQAMRRTMELCAIDCRFILICNDIRKITEAIQSRCAIYLFDKISEENMKNKLIEICKKENIIIPEDALNIIIYLSENDMRQAINILQSTLYLDEINESNILKVTGQPSPKLIEEIVINAFKQDYSNAHRIFDTLWDEGYDSKDLASSFFKVAKKMENYSLISLISEFQHRFSKVTASKLQFYSLIYNISTLDK</sequence>
<dbReference type="GO" id="GO:0016887">
    <property type="term" value="F:ATP hydrolysis activity"/>
    <property type="evidence" value="ECO:0007669"/>
    <property type="project" value="InterPro"/>
</dbReference>
<evidence type="ECO:0000256" key="2">
    <source>
        <dbReference type="ARBA" id="ARBA00022705"/>
    </source>
</evidence>
<dbReference type="Pfam" id="PF21960">
    <property type="entry name" value="RCF1-5-like_lid"/>
    <property type="match status" value="1"/>
</dbReference>
<dbReference type="GO" id="GO:0005663">
    <property type="term" value="C:DNA replication factor C complex"/>
    <property type="evidence" value="ECO:0007669"/>
    <property type="project" value="TreeGrafter"/>
</dbReference>
<dbReference type="EMBL" id="LGUB01000593">
    <property type="protein sequence ID" value="KRH92915.1"/>
    <property type="molecule type" value="Genomic_DNA"/>
</dbReference>
<dbReference type="PANTHER" id="PTHR11669">
    <property type="entry name" value="REPLICATION FACTOR C / DNA POLYMERASE III GAMMA-TAU SUBUNIT"/>
    <property type="match status" value="1"/>
</dbReference>
<dbReference type="Pfam" id="PF08542">
    <property type="entry name" value="Rep_fac_C"/>
    <property type="match status" value="1"/>
</dbReference>